<dbReference type="Proteomes" id="UP000030758">
    <property type="component" value="Unassembled WGS sequence"/>
</dbReference>
<reference evidence="2 3" key="1">
    <citation type="journal article" date="2014" name="Nat. Genet.">
        <title>Genome and transcriptome of the porcine whipworm Trichuris suis.</title>
        <authorList>
            <person name="Jex A.R."/>
            <person name="Nejsum P."/>
            <person name="Schwarz E.M."/>
            <person name="Hu L."/>
            <person name="Young N.D."/>
            <person name="Hall R.S."/>
            <person name="Korhonen P.K."/>
            <person name="Liao S."/>
            <person name="Thamsborg S."/>
            <person name="Xia J."/>
            <person name="Xu P."/>
            <person name="Wang S."/>
            <person name="Scheerlinck J.P."/>
            <person name="Hofmann A."/>
            <person name="Sternberg P.W."/>
            <person name="Wang J."/>
            <person name="Gasser R.B."/>
        </authorList>
    </citation>
    <scope>NUCLEOTIDE SEQUENCE [LARGE SCALE GENOMIC DNA]</scope>
    <source>
        <strain evidence="2">DCEP-RM93F</strain>
        <strain evidence="1">DCEP-RM93M</strain>
    </source>
</reference>
<name>A0A085NAA0_9BILA</name>
<keyword evidence="3" id="KW-1185">Reference proteome</keyword>
<evidence type="ECO:0000313" key="1">
    <source>
        <dbReference type="EMBL" id="KFD53309.1"/>
    </source>
</evidence>
<proteinExistence type="predicted"/>
<dbReference type="AlphaFoldDB" id="A0A085NAA0"/>
<organism evidence="2">
    <name type="scientific">Trichuris suis</name>
    <name type="common">pig whipworm</name>
    <dbReference type="NCBI Taxonomy" id="68888"/>
    <lineage>
        <taxon>Eukaryota</taxon>
        <taxon>Metazoa</taxon>
        <taxon>Ecdysozoa</taxon>
        <taxon>Nematoda</taxon>
        <taxon>Enoplea</taxon>
        <taxon>Dorylaimia</taxon>
        <taxon>Trichinellida</taxon>
        <taxon>Trichuridae</taxon>
        <taxon>Trichuris</taxon>
    </lineage>
</organism>
<evidence type="ECO:0000313" key="3">
    <source>
        <dbReference type="Proteomes" id="UP000030764"/>
    </source>
</evidence>
<dbReference type="EMBL" id="KL363218">
    <property type="protein sequence ID" value="KFD53309.1"/>
    <property type="molecule type" value="Genomic_DNA"/>
</dbReference>
<dbReference type="Proteomes" id="UP000030764">
    <property type="component" value="Unassembled WGS sequence"/>
</dbReference>
<protein>
    <recommendedName>
        <fullName evidence="4">DDE-1 domain-containing protein</fullName>
    </recommendedName>
</protein>
<evidence type="ECO:0008006" key="4">
    <source>
        <dbReference type="Google" id="ProtNLM"/>
    </source>
</evidence>
<sequence>MFMTRLLSASNSGRPVQEFLKTCSFRSMVYCLANAWKAVETMTPRNGWHRLWPPITTECAADGEAIIDSTGVSFEESGVYMNFFLLPRI</sequence>
<gene>
    <name evidence="1" type="ORF">M513_05790</name>
    <name evidence="2" type="ORF">M514_05790</name>
</gene>
<accession>A0A085NAA0</accession>
<evidence type="ECO:0000313" key="2">
    <source>
        <dbReference type="EMBL" id="KFD66396.1"/>
    </source>
</evidence>
<dbReference type="EMBL" id="KL367525">
    <property type="protein sequence ID" value="KFD66396.1"/>
    <property type="molecule type" value="Genomic_DNA"/>
</dbReference>